<evidence type="ECO:0000256" key="1">
    <source>
        <dbReference type="SAM" id="Coils"/>
    </source>
</evidence>
<reference evidence="3 4" key="1">
    <citation type="submission" date="2018-06" db="EMBL/GenBank/DDBJ databases">
        <authorList>
            <consortium name="Pathogen Informatics"/>
            <person name="Doyle S."/>
        </authorList>
    </citation>
    <scope>NUCLEOTIDE SEQUENCE [LARGE SCALE GENOMIC DNA]</scope>
    <source>
        <strain evidence="3 4">NCTC4824</strain>
    </source>
</reference>
<feature type="coiled-coil region" evidence="1">
    <location>
        <begin position="37"/>
        <end position="71"/>
    </location>
</feature>
<keyword evidence="4" id="KW-1185">Reference proteome</keyword>
<dbReference type="AlphaFoldDB" id="A0A2X4WRL0"/>
<organism evidence="3 4">
    <name type="scientific">Lederbergia lenta</name>
    <name type="common">Bacillus lentus</name>
    <dbReference type="NCBI Taxonomy" id="1467"/>
    <lineage>
        <taxon>Bacteria</taxon>
        <taxon>Bacillati</taxon>
        <taxon>Bacillota</taxon>
        <taxon>Bacilli</taxon>
        <taxon>Bacillales</taxon>
        <taxon>Bacillaceae</taxon>
        <taxon>Lederbergia</taxon>
    </lineage>
</organism>
<gene>
    <name evidence="3" type="ORF">NCTC4824_03159</name>
</gene>
<feature type="region of interest" description="Disordered" evidence="2">
    <location>
        <begin position="1"/>
        <end position="37"/>
    </location>
</feature>
<dbReference type="CDD" id="cd14686">
    <property type="entry name" value="bZIP"/>
    <property type="match status" value="1"/>
</dbReference>
<feature type="region of interest" description="Disordered" evidence="2">
    <location>
        <begin position="72"/>
        <end position="91"/>
    </location>
</feature>
<evidence type="ECO:0000313" key="3">
    <source>
        <dbReference type="EMBL" id="SQI61242.1"/>
    </source>
</evidence>
<proteinExistence type="predicted"/>
<dbReference type="Gene3D" id="1.20.1270.70">
    <property type="entry name" value="Designed single chain three-helix bundle"/>
    <property type="match status" value="1"/>
</dbReference>
<dbReference type="RefSeq" id="WP_231955837.1">
    <property type="nucleotide sequence ID" value="NZ_CBCSGM010000008.1"/>
</dbReference>
<evidence type="ECO:0000256" key="2">
    <source>
        <dbReference type="SAM" id="MobiDB-lite"/>
    </source>
</evidence>
<dbReference type="Proteomes" id="UP000249134">
    <property type="component" value="Chromosome 1"/>
</dbReference>
<feature type="compositionally biased region" description="Low complexity" evidence="2">
    <location>
        <begin position="14"/>
        <end position="37"/>
    </location>
</feature>
<keyword evidence="1" id="KW-0175">Coiled coil</keyword>
<dbReference type="KEGG" id="blen:NCTC4824_03159"/>
<protein>
    <submittedName>
        <fullName evidence="3">Uncharacterized protein</fullName>
    </submittedName>
</protein>
<sequence length="91" mass="10800">MMNYPQHIPMGMIPQQPERQTPPQQQFGFPSFPGFPDQSVNRRIDQLERQIQRLDRQVERLDRRVDRLERQLGFTGRPEHPGHTDTPGGYY</sequence>
<accession>A0A2X4WRL0</accession>
<evidence type="ECO:0000313" key="4">
    <source>
        <dbReference type="Proteomes" id="UP000249134"/>
    </source>
</evidence>
<name>A0A2X4WRL0_LEDLE</name>
<dbReference type="EMBL" id="LS483476">
    <property type="protein sequence ID" value="SQI61242.1"/>
    <property type="molecule type" value="Genomic_DNA"/>
</dbReference>